<dbReference type="Gene3D" id="3.40.605.10">
    <property type="entry name" value="Aldehyde Dehydrogenase, Chain A, domain 1"/>
    <property type="match status" value="1"/>
</dbReference>
<evidence type="ECO:0000256" key="3">
    <source>
        <dbReference type="PROSITE-ProRule" id="PRU10007"/>
    </source>
</evidence>
<comment type="similarity">
    <text evidence="4">Belongs to the aldehyde dehydrogenase family.</text>
</comment>
<protein>
    <submittedName>
        <fullName evidence="6">Gamma-aminobutyraldehyde dehydrogenase</fullName>
        <ecNumber evidence="6">1.2.1.19</ecNumber>
    </submittedName>
</protein>
<dbReference type="SUPFAM" id="SSF53720">
    <property type="entry name" value="ALDH-like"/>
    <property type="match status" value="1"/>
</dbReference>
<name>A0A228HPC4_9BURK</name>
<dbReference type="AlphaFoldDB" id="A0A228HPC4"/>
<reference evidence="7" key="1">
    <citation type="submission" date="2017-06" db="EMBL/GenBank/DDBJ databases">
        <authorList>
            <person name="LiPuma J."/>
            <person name="Spilker T."/>
        </authorList>
    </citation>
    <scope>NUCLEOTIDE SEQUENCE [LARGE SCALE GENOMIC DNA]</scope>
    <source>
        <strain evidence="7">AU17325</strain>
    </source>
</reference>
<dbReference type="PROSITE" id="PS00687">
    <property type="entry name" value="ALDEHYDE_DEHYDR_GLU"/>
    <property type="match status" value="1"/>
</dbReference>
<dbReference type="FunFam" id="3.40.309.10:FF:000010">
    <property type="entry name" value="Gamma-aminobutyraldehyde dehydrogenase"/>
    <property type="match status" value="1"/>
</dbReference>
<dbReference type="Proteomes" id="UP000214600">
    <property type="component" value="Unassembled WGS sequence"/>
</dbReference>
<keyword evidence="1 4" id="KW-0560">Oxidoreductase</keyword>
<evidence type="ECO:0000259" key="5">
    <source>
        <dbReference type="Pfam" id="PF00171"/>
    </source>
</evidence>
<dbReference type="GO" id="GO:0019145">
    <property type="term" value="F:aminobutyraldehyde dehydrogenase (NAD+) activity"/>
    <property type="evidence" value="ECO:0007669"/>
    <property type="project" value="UniProtKB-EC"/>
</dbReference>
<gene>
    <name evidence="6" type="ORF">CFB84_40880</name>
</gene>
<dbReference type="InterPro" id="IPR016163">
    <property type="entry name" value="Ald_DH_C"/>
</dbReference>
<comment type="caution">
    <text evidence="6">The sequence shown here is derived from an EMBL/GenBank/DDBJ whole genome shotgun (WGS) entry which is preliminary data.</text>
</comment>
<dbReference type="NCBIfam" id="NF010000">
    <property type="entry name" value="PRK13473.1"/>
    <property type="match status" value="1"/>
</dbReference>
<dbReference type="EMBL" id="NKFA01000040">
    <property type="protein sequence ID" value="OXI32034.1"/>
    <property type="molecule type" value="Genomic_DNA"/>
</dbReference>
<dbReference type="Pfam" id="PF00171">
    <property type="entry name" value="Aldedh"/>
    <property type="match status" value="1"/>
</dbReference>
<dbReference type="InterPro" id="IPR016162">
    <property type="entry name" value="Ald_DH_N"/>
</dbReference>
<dbReference type="PANTHER" id="PTHR11699">
    <property type="entry name" value="ALDEHYDE DEHYDROGENASE-RELATED"/>
    <property type="match status" value="1"/>
</dbReference>
<evidence type="ECO:0000313" key="6">
    <source>
        <dbReference type="EMBL" id="OXI32034.1"/>
    </source>
</evidence>
<proteinExistence type="inferred from homology"/>
<accession>A0A228HPC4</accession>
<dbReference type="EC" id="1.2.1.19" evidence="6"/>
<feature type="active site" evidence="3">
    <location>
        <position position="246"/>
    </location>
</feature>
<organism evidence="6 7">
    <name type="scientific">Burkholderia aenigmatica</name>
    <dbReference type="NCBI Taxonomy" id="2015348"/>
    <lineage>
        <taxon>Bacteria</taxon>
        <taxon>Pseudomonadati</taxon>
        <taxon>Pseudomonadota</taxon>
        <taxon>Betaproteobacteria</taxon>
        <taxon>Burkholderiales</taxon>
        <taxon>Burkholderiaceae</taxon>
        <taxon>Burkholderia</taxon>
        <taxon>Burkholderia cepacia complex</taxon>
    </lineage>
</organism>
<evidence type="ECO:0000256" key="1">
    <source>
        <dbReference type="ARBA" id="ARBA00023002"/>
    </source>
</evidence>
<evidence type="ECO:0000256" key="2">
    <source>
        <dbReference type="ARBA" id="ARBA00023027"/>
    </source>
</evidence>
<evidence type="ECO:0000256" key="4">
    <source>
        <dbReference type="RuleBase" id="RU003345"/>
    </source>
</evidence>
<dbReference type="Gene3D" id="3.40.309.10">
    <property type="entry name" value="Aldehyde Dehydrogenase, Chain A, domain 2"/>
    <property type="match status" value="1"/>
</dbReference>
<feature type="domain" description="Aldehyde dehydrogenase" evidence="5">
    <location>
        <begin position="14"/>
        <end position="470"/>
    </location>
</feature>
<keyword evidence="2" id="KW-0520">NAD</keyword>
<dbReference type="InterPro" id="IPR015590">
    <property type="entry name" value="Aldehyde_DH_dom"/>
</dbReference>
<dbReference type="FunFam" id="3.40.605.10:FF:000001">
    <property type="entry name" value="Aldehyde dehydrogenase 1"/>
    <property type="match status" value="1"/>
</dbReference>
<dbReference type="InterPro" id="IPR016161">
    <property type="entry name" value="Ald_DH/histidinol_DH"/>
</dbReference>
<dbReference type="OrthoDB" id="6187633at2"/>
<dbReference type="InterPro" id="IPR029510">
    <property type="entry name" value="Ald_DH_CS_GLU"/>
</dbReference>
<dbReference type="RefSeq" id="WP_089454594.1">
    <property type="nucleotide sequence ID" value="NZ_NKFA01000040.1"/>
</dbReference>
<reference evidence="6 7" key="2">
    <citation type="submission" date="2017-08" db="EMBL/GenBank/DDBJ databases">
        <title>WGS of novel Burkholderia cepaca complex species.</title>
        <authorList>
            <person name="Lipuma J."/>
            <person name="Spilker T."/>
        </authorList>
    </citation>
    <scope>NUCLEOTIDE SEQUENCE [LARGE SCALE GENOMIC DNA]</scope>
    <source>
        <strain evidence="6 7">AU17325</strain>
    </source>
</reference>
<sequence length="475" mass="50268">MQTMNLINGERVAGDGEAFPVVNPATGETVVTMRDASDEQVDAAVAAAAAAFPSWSATPPGARAARLLALADAIEARADEFAALESLNCGKPLHAVKTDELPLTVDVFRFMAGAARCVSASSAGEYVAGFTSMIRRDAVGVVGSIAPWNYPLMMAAWKLAPALAAGCPVVLKPSELTPLTSLRVAELAADLFPRGVVNVVVGRGATTGSALINHRQLDLVSLTGGPATASRILEASSRKLMHTHMELGGKAPVIVFDDANLDAAVEGIRGAAFFNAGQDCAQPCRLYVEDKIYDTFVANLANRVASIRLGAPDDSRTEMGPVISDGHRRRIAGFVDRARDLHHVEILTGGREVAGGGYFYEPTIIAHARQDDEIVQREVFGPVISITRFSGAEQAIHHANDSPYGLASSIWTRDVGKAMTVASRLRCGITWINAHGVATAEMPHGGMKASGYGSDMSVYALENYTTVRHVQIAHV</sequence>
<evidence type="ECO:0000313" key="7">
    <source>
        <dbReference type="Proteomes" id="UP000214600"/>
    </source>
</evidence>